<dbReference type="GO" id="GO:0006777">
    <property type="term" value="P:Mo-molybdopterin cofactor biosynthetic process"/>
    <property type="evidence" value="ECO:0007669"/>
    <property type="project" value="UniProtKB-KW"/>
</dbReference>
<sequence>MDILRIGLVSVSDRASGGVYQDKGIPALEEWLSGALATPFKLETRLIPDEQTQIEQTLCELVDEMGCHLVLTTGGTGPARRDVTPDATLAIADRVMPGFGEQMRQISLHYVPTAILSRQVGAIRKQALIINLPGQPKSIKETLEGVKDEQGNAVVHGIFASVPYCIQLLDGPYVETHAAVVAAFRPKSARREINL</sequence>
<evidence type="ECO:0000313" key="22">
    <source>
        <dbReference type="Proteomes" id="UP000247823"/>
    </source>
</evidence>
<reference evidence="16" key="2">
    <citation type="journal article" date="2017" name="PLoS ONE">
        <title>Genomic and phenotypic characterisation of fluoroquinolone resistance mechanisms in Enterobacteriaceae in Durban, South Africa.</title>
        <authorList>
            <person name="Osei Sekyere J."/>
            <person name="Amoako D.G."/>
        </authorList>
    </citation>
    <scope>NUCLEOTIDE SEQUENCE</scope>
    <source>
        <strain evidence="16">945174350</strain>
    </source>
</reference>
<evidence type="ECO:0000313" key="17">
    <source>
        <dbReference type="EMBL" id="PNO62472.1"/>
    </source>
</evidence>
<evidence type="ECO:0000313" key="12">
    <source>
        <dbReference type="EMBL" id="AWL68292.1"/>
    </source>
</evidence>
<evidence type="ECO:0000313" key="18">
    <source>
        <dbReference type="EMBL" id="PYA66348.1"/>
    </source>
</evidence>
<reference evidence="18" key="7">
    <citation type="submission" date="2018-06" db="EMBL/GenBank/DDBJ databases">
        <authorList>
            <person name="Martins R.C."/>
            <person name="Perdigao-Neto L.V."/>
            <person name="Costa S.F."/>
            <person name="Levin A.S.S."/>
        </authorList>
    </citation>
    <scope>NUCLEOTIDE SEQUENCE</scope>
    <source>
        <strain evidence="18">1283</strain>
    </source>
</reference>
<evidence type="ECO:0000313" key="23">
    <source>
        <dbReference type="Proteomes" id="UP000443014"/>
    </source>
</evidence>
<evidence type="ECO:0000256" key="9">
    <source>
        <dbReference type="ARBA" id="ARBA00051131"/>
    </source>
</evidence>
<dbReference type="Gene3D" id="3.40.980.10">
    <property type="entry name" value="MoaB/Mog-like domain"/>
    <property type="match status" value="1"/>
</dbReference>
<dbReference type="EC" id="2.7.7.75" evidence="3"/>
<dbReference type="UniPathway" id="UPA00344"/>
<keyword evidence="6" id="KW-0547">Nucleotide-binding</keyword>
<evidence type="ECO:0000313" key="15">
    <source>
        <dbReference type="EMBL" id="MVF04788.1"/>
    </source>
</evidence>
<keyword evidence="8" id="KW-0501">Molybdenum cofactor biosynthesis</keyword>
<reference evidence="19" key="3">
    <citation type="submission" date="2017-12" db="EMBL/GenBank/DDBJ databases">
        <title>FDA dAtabase for Regulatory Grade micrObial Sequences (FDA-ARGOS): Supporting development and validation of Infectious Disease Dx tests.</title>
        <authorList>
            <person name="Campos J."/>
            <person name="Goldberg B."/>
            <person name="Tallon L."/>
            <person name="Sadzewicz L."/>
            <person name="Sengamalay N."/>
            <person name="Ott S."/>
            <person name="Godinez A."/>
            <person name="Nagaraj S."/>
            <person name="Vavikolanu K."/>
            <person name="Vyas G."/>
            <person name="Nadendla S."/>
            <person name="Aluvathingal J."/>
            <person name="Geyer C."/>
            <person name="Nandy P."/>
            <person name="Hobson J."/>
            <person name="Sichtig H."/>
        </authorList>
    </citation>
    <scope>NUCLEOTIDE SEQUENCE [LARGE SCALE GENOMIC DNA]</scope>
    <source>
        <strain evidence="19">FDAARGOS_79</strain>
    </source>
</reference>
<evidence type="ECO:0000313" key="13">
    <source>
        <dbReference type="EMBL" id="MDQ9555109.1"/>
    </source>
</evidence>
<name>A0A084X7D3_SERMA</name>
<dbReference type="EMBL" id="LJEX02000125">
    <property type="protein sequence ID" value="OCO81099.1"/>
    <property type="molecule type" value="Genomic_DNA"/>
</dbReference>
<evidence type="ECO:0000313" key="19">
    <source>
        <dbReference type="Proteomes" id="UP000030378"/>
    </source>
</evidence>
<comment type="catalytic activity">
    <reaction evidence="9">
        <text>molybdopterin + ATP + H(+) = adenylyl-molybdopterin + diphosphate</text>
        <dbReference type="Rhea" id="RHEA:31331"/>
        <dbReference type="ChEBI" id="CHEBI:15378"/>
        <dbReference type="ChEBI" id="CHEBI:30616"/>
        <dbReference type="ChEBI" id="CHEBI:33019"/>
        <dbReference type="ChEBI" id="CHEBI:58698"/>
        <dbReference type="ChEBI" id="CHEBI:62727"/>
        <dbReference type="EC" id="2.7.7.75"/>
    </reaction>
</comment>
<dbReference type="PANTHER" id="PTHR43764">
    <property type="entry name" value="MOLYBDENUM COFACTOR BIOSYNTHESIS"/>
    <property type="match status" value="1"/>
</dbReference>
<reference evidence="15 23" key="8">
    <citation type="submission" date="2019-11" db="EMBL/GenBank/DDBJ databases">
        <title>Whole genome sequence of a plant growth promoting strain Serratia marcescens BTL07 isolated from the rhizoplane of Chili (Capsicum annuum).</title>
        <authorList>
            <person name="Dutta S."/>
            <person name="Khatun A."/>
            <person name="Gupta D.R."/>
            <person name="Surovy M.Z."/>
            <person name="Rahman M.M."/>
            <person name="Mahmud N.U."/>
            <person name="Emes R."/>
            <person name="Warry A."/>
            <person name="West H."/>
            <person name="Clarke M.L."/>
            <person name="Islam M.T."/>
        </authorList>
    </citation>
    <scope>NUCLEOTIDE SEQUENCE [LARGE SCALE GENOMIC DNA]</scope>
    <source>
        <strain evidence="15 23">BTL07</strain>
    </source>
</reference>
<evidence type="ECO:0000256" key="8">
    <source>
        <dbReference type="ARBA" id="ARBA00023150"/>
    </source>
</evidence>
<dbReference type="CDD" id="cd00886">
    <property type="entry name" value="MogA_MoaB"/>
    <property type="match status" value="1"/>
</dbReference>
<dbReference type="OrthoDB" id="9784492at2"/>
<evidence type="ECO:0000313" key="20">
    <source>
        <dbReference type="Proteomes" id="UP000050489"/>
    </source>
</evidence>
<dbReference type="Proteomes" id="UP000030378">
    <property type="component" value="Unassembled WGS sequence"/>
</dbReference>
<dbReference type="GeneID" id="301144310"/>
<organism evidence="13 24">
    <name type="scientific">Serratia marcescens</name>
    <dbReference type="NCBI Taxonomy" id="615"/>
    <lineage>
        <taxon>Bacteria</taxon>
        <taxon>Pseudomonadati</taxon>
        <taxon>Pseudomonadota</taxon>
        <taxon>Gammaproteobacteria</taxon>
        <taxon>Enterobacterales</taxon>
        <taxon>Yersiniaceae</taxon>
        <taxon>Serratia</taxon>
    </lineage>
</organism>
<protein>
    <recommendedName>
        <fullName evidence="4">Molybdopterin adenylyltransferase</fullName>
        <ecNumber evidence="3">2.7.7.75</ecNumber>
    </recommendedName>
</protein>
<dbReference type="PANTHER" id="PTHR43764:SF1">
    <property type="entry name" value="MOLYBDOPTERIN MOLYBDOTRANSFERASE"/>
    <property type="match status" value="1"/>
</dbReference>
<accession>A0A084X7D3</accession>
<dbReference type="GO" id="GO:0061598">
    <property type="term" value="F:molybdopterin adenylyltransferase activity"/>
    <property type="evidence" value="ECO:0007669"/>
    <property type="project" value="UniProtKB-EC"/>
</dbReference>
<dbReference type="Proteomes" id="UP001234811">
    <property type="component" value="Unassembled WGS sequence"/>
</dbReference>
<dbReference type="Proteomes" id="UP000443014">
    <property type="component" value="Unassembled WGS sequence"/>
</dbReference>
<reference evidence="17" key="4">
    <citation type="submission" date="2017-12" db="EMBL/GenBank/DDBJ databases">
        <title>FDA dAtabase for Regulatory Grade micrObial Sequences (FDA-ARGOS): Supporting development and validation of Infectious Disease Dx tests.</title>
        <authorList>
            <person name="Campos J."/>
            <person name="Goldberg B."/>
            <person name="Tallon L.J."/>
            <person name="Sadzewicz L."/>
            <person name="Sengamalay N."/>
            <person name="Ott S."/>
            <person name="Godinez A."/>
            <person name="Nagaraj S."/>
            <person name="Vavikolanu K."/>
            <person name="Vyas G."/>
            <person name="Nadendla S."/>
            <person name="Aluvathingal J."/>
            <person name="Geyer C."/>
            <person name="Nandy P."/>
            <person name="Hobson J."/>
            <person name="Sichtig H."/>
        </authorList>
    </citation>
    <scope>NUCLEOTIDE SEQUENCE</scope>
    <source>
        <strain evidence="17">FDAARGOS_79</strain>
    </source>
</reference>
<dbReference type="Proteomes" id="UP000245399">
    <property type="component" value="Chromosome"/>
</dbReference>
<dbReference type="STRING" id="273526.SMDB11_0007"/>
<dbReference type="Proteomes" id="UP001275057">
    <property type="component" value="Unassembled WGS sequence"/>
</dbReference>
<proteinExistence type="inferred from homology"/>
<dbReference type="EMBL" id="CP029449">
    <property type="protein sequence ID" value="AWL68292.1"/>
    <property type="molecule type" value="Genomic_DNA"/>
</dbReference>
<dbReference type="Pfam" id="PF00994">
    <property type="entry name" value="MoCF_biosynth"/>
    <property type="match status" value="1"/>
</dbReference>
<keyword evidence="13" id="KW-0548">Nucleotidyltransferase</keyword>
<evidence type="ECO:0000313" key="16">
    <source>
        <dbReference type="EMBL" id="OCO81099.1"/>
    </source>
</evidence>
<dbReference type="PROSITE" id="PS01078">
    <property type="entry name" value="MOCF_BIOSYNTHESIS_1"/>
    <property type="match status" value="1"/>
</dbReference>
<dbReference type="InterPro" id="IPR008284">
    <property type="entry name" value="MoCF_biosynth_CS"/>
</dbReference>
<reference evidence="20" key="1">
    <citation type="submission" date="2016-04" db="EMBL/GenBank/DDBJ databases">
        <authorList>
            <person name="Osei Sekyere J."/>
            <person name="Sivertsen A."/>
            <person name="Pedersen A.T."/>
            <person name="Sundsfjord A."/>
        </authorList>
    </citation>
    <scope>NUCLEOTIDE SEQUENCE [LARGE SCALE GENOMIC DNA]</scope>
    <source>
        <strain evidence="20">945174350</strain>
    </source>
</reference>
<comment type="pathway">
    <text evidence="1">Cofactor biosynthesis; molybdopterin biosynthesis.</text>
</comment>
<dbReference type="RefSeq" id="WP_004932980.1">
    <property type="nucleotide sequence ID" value="NZ_ABEXNO020000004.1"/>
</dbReference>
<reference evidence="14 25" key="10">
    <citation type="submission" date="2023-11" db="EMBL/GenBank/DDBJ databases">
        <title>Detection of rare carbapenemases in Enterobacterales - comparison of two colorimetric and two CIM-based carbapenemase assays.</title>
        <authorList>
            <person name="Schaffarczyk L."/>
            <person name="Noster J."/>
            <person name="Stelzer Y."/>
            <person name="Sattler J."/>
            <person name="Gatermann S."/>
            <person name="Hamprecht A."/>
        </authorList>
    </citation>
    <scope>NUCLEOTIDE SEQUENCE [LARGE SCALE GENOMIC DNA]</scope>
    <source>
        <strain evidence="14 25">CIM-Carb-136</strain>
    </source>
</reference>
<dbReference type="InterPro" id="IPR051920">
    <property type="entry name" value="MPT_Adenylyltrnsfr/MoaC-Rel"/>
</dbReference>
<dbReference type="InterPro" id="IPR001453">
    <property type="entry name" value="MoaB/Mog_dom"/>
</dbReference>
<evidence type="ECO:0000256" key="3">
    <source>
        <dbReference type="ARBA" id="ARBA00012509"/>
    </source>
</evidence>
<dbReference type="Proteomes" id="UP000050489">
    <property type="component" value="Unassembled WGS sequence"/>
</dbReference>
<keyword evidence="22" id="KW-1185">Reference proteome</keyword>
<dbReference type="NCBIfam" id="NF006932">
    <property type="entry name" value="PRK09417.1"/>
    <property type="match status" value="1"/>
</dbReference>
<evidence type="ECO:0000256" key="5">
    <source>
        <dbReference type="ARBA" id="ARBA00022679"/>
    </source>
</evidence>
<dbReference type="GeneID" id="98186492"/>
<dbReference type="SUPFAM" id="SSF53218">
    <property type="entry name" value="Molybdenum cofactor biosynthesis proteins"/>
    <property type="match status" value="1"/>
</dbReference>
<comment type="function">
    <text evidence="10">Catalyzes the adenylation of molybdopterin as part of the biosynthesis of the molybdenum-cofactor.</text>
</comment>
<dbReference type="EMBL" id="WNKC01000003">
    <property type="protein sequence ID" value="MVF04788.1"/>
    <property type="molecule type" value="Genomic_DNA"/>
</dbReference>
<evidence type="ECO:0000259" key="11">
    <source>
        <dbReference type="SMART" id="SM00852"/>
    </source>
</evidence>
<evidence type="ECO:0000256" key="10">
    <source>
        <dbReference type="ARBA" id="ARBA00058212"/>
    </source>
</evidence>
<reference evidence="12 21" key="5">
    <citation type="submission" date="2018-05" db="EMBL/GenBank/DDBJ databases">
        <title>Klebsiella quasipneumonaiae provides a window into carbapenemase gene transfer, plasmid rearrangements and nosocomial acquisition from the hospital environment.</title>
        <authorList>
            <person name="Mathers A.J."/>
            <person name="Vegesana K."/>
            <person name="Stoesser N."/>
            <person name="Crook D."/>
            <person name="Vaughan A."/>
            <person name="Barry K."/>
            <person name="Parikh H."/>
            <person name="Sebra R."/>
            <person name="Kotay S."/>
            <person name="Walker A.S."/>
            <person name="Sheppard A.E."/>
        </authorList>
    </citation>
    <scope>NUCLEOTIDE SEQUENCE [LARGE SCALE GENOMIC DNA]</scope>
    <source>
        <strain evidence="12 21">CAV1761</strain>
    </source>
</reference>
<comment type="similarity">
    <text evidence="2">Belongs to the MoaB/Mog family.</text>
</comment>
<dbReference type="GO" id="GO:0005524">
    <property type="term" value="F:ATP binding"/>
    <property type="evidence" value="ECO:0007669"/>
    <property type="project" value="UniProtKB-KW"/>
</dbReference>
<dbReference type="Proteomes" id="UP000247823">
    <property type="component" value="Unassembled WGS sequence"/>
</dbReference>
<dbReference type="EMBL" id="JAVIPQ010000109">
    <property type="protein sequence ID" value="MDQ9555109.1"/>
    <property type="molecule type" value="Genomic_DNA"/>
</dbReference>
<gene>
    <name evidence="13" type="primary">mog</name>
    <name evidence="16" type="ORF">AN695_0204620</name>
    <name evidence="12" type="ORF">DKC05_11780</name>
    <name evidence="18" type="ORF">DMW51_13745</name>
    <name evidence="15" type="ORF">GMA22_16170</name>
    <name evidence="17" type="ORF">MC70_023900</name>
    <name evidence="13" type="ORF">RF091_06180</name>
    <name evidence="14" type="ORF">SJ435_03870</name>
</gene>
<evidence type="ECO:0000313" key="21">
    <source>
        <dbReference type="Proteomes" id="UP000245399"/>
    </source>
</evidence>
<evidence type="ECO:0000313" key="25">
    <source>
        <dbReference type="Proteomes" id="UP001275057"/>
    </source>
</evidence>
<keyword evidence="5 13" id="KW-0808">Transferase</keyword>
<evidence type="ECO:0000256" key="4">
    <source>
        <dbReference type="ARBA" id="ARBA00013491"/>
    </source>
</evidence>
<dbReference type="FunFam" id="3.40.980.10:FF:000005">
    <property type="entry name" value="Molybdopterin biosynthesis mog protein"/>
    <property type="match status" value="1"/>
</dbReference>
<evidence type="ECO:0000256" key="7">
    <source>
        <dbReference type="ARBA" id="ARBA00022840"/>
    </source>
</evidence>
<reference evidence="13 24" key="9">
    <citation type="submission" date="2023-07" db="EMBL/GenBank/DDBJ databases">
        <title>Pathogens genome sequencing project 196.</title>
        <authorList>
            <person name="Cao X."/>
        </authorList>
    </citation>
    <scope>NUCLEOTIDE SEQUENCE [LARGE SCALE GENOMIC DNA]</scope>
    <source>
        <strain evidence="13 24">SM41</strain>
    </source>
</reference>
<dbReference type="EMBL" id="JTBC02000014">
    <property type="protein sequence ID" value="PNO62472.1"/>
    <property type="molecule type" value="Genomic_DNA"/>
</dbReference>
<evidence type="ECO:0000313" key="24">
    <source>
        <dbReference type="Proteomes" id="UP001234811"/>
    </source>
</evidence>
<evidence type="ECO:0000256" key="2">
    <source>
        <dbReference type="ARBA" id="ARBA00006112"/>
    </source>
</evidence>
<evidence type="ECO:0000256" key="1">
    <source>
        <dbReference type="ARBA" id="ARBA00005046"/>
    </source>
</evidence>
<dbReference type="SMART" id="SM00852">
    <property type="entry name" value="MoCF_biosynth"/>
    <property type="match status" value="1"/>
</dbReference>
<dbReference type="InterPro" id="IPR036425">
    <property type="entry name" value="MoaB/Mog-like_dom_sf"/>
</dbReference>
<feature type="domain" description="MoaB/Mog" evidence="11">
    <location>
        <begin position="7"/>
        <end position="153"/>
    </location>
</feature>
<evidence type="ECO:0000313" key="14">
    <source>
        <dbReference type="EMBL" id="MDX7081521.1"/>
    </source>
</evidence>
<evidence type="ECO:0000256" key="6">
    <source>
        <dbReference type="ARBA" id="ARBA00022741"/>
    </source>
</evidence>
<dbReference type="NCBIfam" id="TIGR00177">
    <property type="entry name" value="molyb_syn"/>
    <property type="match status" value="1"/>
</dbReference>
<dbReference type="EMBL" id="JAXABG010000002">
    <property type="protein sequence ID" value="MDX7081521.1"/>
    <property type="molecule type" value="Genomic_DNA"/>
</dbReference>
<dbReference type="EMBL" id="QJQB01000315">
    <property type="protein sequence ID" value="PYA66348.1"/>
    <property type="molecule type" value="Genomic_DNA"/>
</dbReference>
<keyword evidence="7" id="KW-0067">ATP-binding</keyword>
<dbReference type="AlphaFoldDB" id="A0A084X7D3"/>
<reference evidence="18" key="6">
    <citation type="submission" date="2018-06" db="EMBL/GenBank/DDBJ databases">
        <title>Serratia marcescens genome sequencing and assembly.</title>
        <authorList>
            <person name="Martins R.C.R."/>
            <person name="Perdigao-Neto L.V."/>
            <person name="Costa S.F."/>
            <person name="Levin A.S.S."/>
        </authorList>
    </citation>
    <scope>NUCLEOTIDE SEQUENCE</scope>
    <source>
        <strain evidence="18">1283</strain>
    </source>
</reference>